<dbReference type="SUPFAM" id="SSF52091">
    <property type="entry name" value="SpoIIaa-like"/>
    <property type="match status" value="1"/>
</dbReference>
<dbReference type="PROSITE" id="PS50801">
    <property type="entry name" value="STAS"/>
    <property type="match status" value="1"/>
</dbReference>
<dbReference type="CDD" id="cd07043">
    <property type="entry name" value="STAS_anti-anti-sigma_factors"/>
    <property type="match status" value="1"/>
</dbReference>
<reference evidence="4" key="1">
    <citation type="submission" date="2020-06" db="EMBL/GenBank/DDBJ databases">
        <title>Novel chitinolytic bacterium.</title>
        <authorList>
            <person name="Ungkulpasvich U."/>
            <person name="Kosugi A."/>
            <person name="Uke A."/>
        </authorList>
    </citation>
    <scope>NUCLEOTIDE SEQUENCE</scope>
    <source>
        <strain evidence="4">UUS1-1</strain>
    </source>
</reference>
<evidence type="ECO:0000259" key="3">
    <source>
        <dbReference type="PROSITE" id="PS50801"/>
    </source>
</evidence>
<dbReference type="Proteomes" id="UP000657177">
    <property type="component" value="Unassembled WGS sequence"/>
</dbReference>
<evidence type="ECO:0000256" key="2">
    <source>
        <dbReference type="RuleBase" id="RU003749"/>
    </source>
</evidence>
<comment type="caution">
    <text evidence="4">The sequence shown here is derived from an EMBL/GenBank/DDBJ whole genome shotgun (WGS) entry which is preliminary data.</text>
</comment>
<proteinExistence type="inferred from homology"/>
<gene>
    <name evidence="4" type="ORF">G5B42_08650</name>
</gene>
<dbReference type="InterPro" id="IPR002645">
    <property type="entry name" value="STAS_dom"/>
</dbReference>
<comment type="similarity">
    <text evidence="1 2">Belongs to the anti-sigma-factor antagonist family.</text>
</comment>
<dbReference type="Gene3D" id="3.30.750.24">
    <property type="entry name" value="STAS domain"/>
    <property type="match status" value="1"/>
</dbReference>
<dbReference type="GO" id="GO:0043856">
    <property type="term" value="F:anti-sigma factor antagonist activity"/>
    <property type="evidence" value="ECO:0007669"/>
    <property type="project" value="InterPro"/>
</dbReference>
<evidence type="ECO:0000256" key="1">
    <source>
        <dbReference type="ARBA" id="ARBA00009013"/>
    </source>
</evidence>
<evidence type="ECO:0000313" key="5">
    <source>
        <dbReference type="Proteomes" id="UP000657177"/>
    </source>
</evidence>
<keyword evidence="5" id="KW-1185">Reference proteome</keyword>
<dbReference type="PANTHER" id="PTHR33495">
    <property type="entry name" value="ANTI-SIGMA FACTOR ANTAGONIST TM_1081-RELATED-RELATED"/>
    <property type="match status" value="1"/>
</dbReference>
<name>A0A8J6I0W9_9FIRM</name>
<accession>A0A8J6I0W9</accession>
<dbReference type="InterPro" id="IPR036513">
    <property type="entry name" value="STAS_dom_sf"/>
</dbReference>
<dbReference type="Pfam" id="PF01740">
    <property type="entry name" value="STAS"/>
    <property type="match status" value="1"/>
</dbReference>
<dbReference type="AlphaFoldDB" id="A0A8J6I0W9"/>
<feature type="domain" description="STAS" evidence="3">
    <location>
        <begin position="8"/>
        <end position="119"/>
    </location>
</feature>
<protein>
    <recommendedName>
        <fullName evidence="2">Anti-sigma factor antagonist</fullName>
    </recommendedName>
</protein>
<dbReference type="EMBL" id="JAAKDE010000016">
    <property type="protein sequence ID" value="MBA2133605.1"/>
    <property type="molecule type" value="Genomic_DNA"/>
</dbReference>
<dbReference type="NCBIfam" id="TIGR00377">
    <property type="entry name" value="ant_ant_sig"/>
    <property type="match status" value="1"/>
</dbReference>
<sequence length="119" mass="13228">MIRGDSSLKLELKRNGRVLTVQVSGELDLSTSPTFRNRIEEELGHNQEINHLILDLKETSFVDSSGLGAILGRYKSIAQRNGKLTAVNVPPHLQRLFELSGLLKVMTICSSLEEAQNIE</sequence>
<evidence type="ECO:0000313" key="4">
    <source>
        <dbReference type="EMBL" id="MBA2133605.1"/>
    </source>
</evidence>
<dbReference type="InterPro" id="IPR003658">
    <property type="entry name" value="Anti-sigma_ant"/>
</dbReference>
<organism evidence="4 5">
    <name type="scientific">Capillibacterium thermochitinicola</name>
    <dbReference type="NCBI Taxonomy" id="2699427"/>
    <lineage>
        <taxon>Bacteria</taxon>
        <taxon>Bacillati</taxon>
        <taxon>Bacillota</taxon>
        <taxon>Capillibacterium</taxon>
    </lineage>
</organism>
<dbReference type="PANTHER" id="PTHR33495:SF2">
    <property type="entry name" value="ANTI-SIGMA FACTOR ANTAGONIST TM_1081-RELATED"/>
    <property type="match status" value="1"/>
</dbReference>